<reference evidence="2 3" key="1">
    <citation type="journal article" date="2018" name="Nat. Ecol. Evol.">
        <title>Pezizomycetes genomes reveal the molecular basis of ectomycorrhizal truffle lifestyle.</title>
        <authorList>
            <person name="Murat C."/>
            <person name="Payen T."/>
            <person name="Noel B."/>
            <person name="Kuo A."/>
            <person name="Morin E."/>
            <person name="Chen J."/>
            <person name="Kohler A."/>
            <person name="Krizsan K."/>
            <person name="Balestrini R."/>
            <person name="Da Silva C."/>
            <person name="Montanini B."/>
            <person name="Hainaut M."/>
            <person name="Levati E."/>
            <person name="Barry K.W."/>
            <person name="Belfiori B."/>
            <person name="Cichocki N."/>
            <person name="Clum A."/>
            <person name="Dockter R.B."/>
            <person name="Fauchery L."/>
            <person name="Guy J."/>
            <person name="Iotti M."/>
            <person name="Le Tacon F."/>
            <person name="Lindquist E.A."/>
            <person name="Lipzen A."/>
            <person name="Malagnac F."/>
            <person name="Mello A."/>
            <person name="Molinier V."/>
            <person name="Miyauchi S."/>
            <person name="Poulain J."/>
            <person name="Riccioni C."/>
            <person name="Rubini A."/>
            <person name="Sitrit Y."/>
            <person name="Splivallo R."/>
            <person name="Traeger S."/>
            <person name="Wang M."/>
            <person name="Zifcakova L."/>
            <person name="Wipf D."/>
            <person name="Zambonelli A."/>
            <person name="Paolocci F."/>
            <person name="Nowrousian M."/>
            <person name="Ottonello S."/>
            <person name="Baldrian P."/>
            <person name="Spatafora J.W."/>
            <person name="Henrissat B."/>
            <person name="Nagy L.G."/>
            <person name="Aury J.M."/>
            <person name="Wincker P."/>
            <person name="Grigoriev I.V."/>
            <person name="Bonfante P."/>
            <person name="Martin F.M."/>
        </authorList>
    </citation>
    <scope>NUCLEOTIDE SEQUENCE [LARGE SCALE GENOMIC DNA]</scope>
    <source>
        <strain evidence="2 3">120613-1</strain>
    </source>
</reference>
<dbReference type="Proteomes" id="UP000276215">
    <property type="component" value="Unassembled WGS sequence"/>
</dbReference>
<dbReference type="Pfam" id="PF13358">
    <property type="entry name" value="DDE_3"/>
    <property type="match status" value="1"/>
</dbReference>
<dbReference type="InterPro" id="IPR036397">
    <property type="entry name" value="RNaseH_sf"/>
</dbReference>
<dbReference type="STRING" id="1336337.A0A3N4IZU3"/>
<proteinExistence type="predicted"/>
<gene>
    <name evidence="2" type="ORF">L873DRAFT_1713043</name>
</gene>
<protein>
    <recommendedName>
        <fullName evidence="1">Tc1-like transposase DDE domain-containing protein</fullName>
    </recommendedName>
</protein>
<dbReference type="Gene3D" id="3.30.420.10">
    <property type="entry name" value="Ribonuclease H-like superfamily/Ribonuclease H"/>
    <property type="match status" value="1"/>
</dbReference>
<evidence type="ECO:0000313" key="2">
    <source>
        <dbReference type="EMBL" id="RPA91683.1"/>
    </source>
</evidence>
<dbReference type="GO" id="GO:0003676">
    <property type="term" value="F:nucleic acid binding"/>
    <property type="evidence" value="ECO:0007669"/>
    <property type="project" value="InterPro"/>
</dbReference>
<evidence type="ECO:0000313" key="3">
    <source>
        <dbReference type="Proteomes" id="UP000276215"/>
    </source>
</evidence>
<evidence type="ECO:0000259" key="1">
    <source>
        <dbReference type="Pfam" id="PF13358"/>
    </source>
</evidence>
<dbReference type="InterPro" id="IPR038717">
    <property type="entry name" value="Tc1-like_DDE_dom"/>
</dbReference>
<organism evidence="2 3">
    <name type="scientific">Choiromyces venosus 120613-1</name>
    <dbReference type="NCBI Taxonomy" id="1336337"/>
    <lineage>
        <taxon>Eukaryota</taxon>
        <taxon>Fungi</taxon>
        <taxon>Dikarya</taxon>
        <taxon>Ascomycota</taxon>
        <taxon>Pezizomycotina</taxon>
        <taxon>Pezizomycetes</taxon>
        <taxon>Pezizales</taxon>
        <taxon>Tuberaceae</taxon>
        <taxon>Choiromyces</taxon>
    </lineage>
</organism>
<keyword evidence="3" id="KW-1185">Reference proteome</keyword>
<feature type="domain" description="Tc1-like transposase DDE" evidence="1">
    <location>
        <begin position="6"/>
        <end position="38"/>
    </location>
</feature>
<dbReference type="EMBL" id="ML120490">
    <property type="protein sequence ID" value="RPA91683.1"/>
    <property type="molecule type" value="Genomic_DNA"/>
</dbReference>
<dbReference type="OrthoDB" id="5410741at2759"/>
<accession>A0A3N4IZU3</accession>
<dbReference type="AlphaFoldDB" id="A0A3N4IZU3"/>
<sequence length="93" mass="11123">MATAEERVRIKRMDWPPHSPDLNPIENVWALFKRCYRQTVWERQRIPSDEEQLIALAQEVWEGLPWRHIYTYINGMPGRILTCIRSNGGSTRW</sequence>
<name>A0A3N4IZU3_9PEZI</name>